<feature type="compositionally biased region" description="Basic and acidic residues" evidence="18">
    <location>
        <begin position="457"/>
        <end position="478"/>
    </location>
</feature>
<gene>
    <name evidence="20" type="primary">DUS1</name>
    <name evidence="20" type="ORF">Q9L58_005232</name>
</gene>
<evidence type="ECO:0000256" key="10">
    <source>
        <dbReference type="ARBA" id="ARBA00038890"/>
    </source>
</evidence>
<evidence type="ECO:0000256" key="16">
    <source>
        <dbReference type="ARBA" id="ARBA00049447"/>
    </source>
</evidence>
<comment type="catalytic activity">
    <reaction evidence="16">
        <text>a 5,6-dihydrouridine in mRNA + NADP(+) = a uridine in mRNA + NADPH + H(+)</text>
        <dbReference type="Rhea" id="RHEA:69855"/>
        <dbReference type="Rhea" id="RHEA-COMP:14658"/>
        <dbReference type="Rhea" id="RHEA-COMP:17789"/>
        <dbReference type="ChEBI" id="CHEBI:15378"/>
        <dbReference type="ChEBI" id="CHEBI:57783"/>
        <dbReference type="ChEBI" id="CHEBI:58349"/>
        <dbReference type="ChEBI" id="CHEBI:65315"/>
        <dbReference type="ChEBI" id="CHEBI:74443"/>
    </reaction>
    <physiologicalReaction direction="right-to-left" evidence="16">
        <dbReference type="Rhea" id="RHEA:69857"/>
    </physiologicalReaction>
</comment>
<comment type="similarity">
    <text evidence="9">Belongs to the Dus family. Dus1 subfamily.</text>
</comment>
<evidence type="ECO:0000313" key="20">
    <source>
        <dbReference type="EMBL" id="KAL0635799.1"/>
    </source>
</evidence>
<name>A0ABR3GIN4_9PEZI</name>
<dbReference type="InterPro" id="IPR018517">
    <property type="entry name" value="tRNA_hU_synthase_CS"/>
</dbReference>
<keyword evidence="7 20" id="KW-0560">Oxidoreductase</keyword>
<evidence type="ECO:0000256" key="6">
    <source>
        <dbReference type="ARBA" id="ARBA00022857"/>
    </source>
</evidence>
<proteinExistence type="inferred from homology"/>
<keyword evidence="6" id="KW-0521">NADP</keyword>
<comment type="caution">
    <text evidence="20">The sequence shown here is derived from an EMBL/GenBank/DDBJ whole genome shotgun (WGS) entry which is preliminary data.</text>
</comment>
<keyword evidence="3" id="KW-0288">FMN</keyword>
<evidence type="ECO:0000256" key="12">
    <source>
        <dbReference type="ARBA" id="ARBA00047287"/>
    </source>
</evidence>
<protein>
    <recommendedName>
        <fullName evidence="10">tRNA-dihydrouridine(16/17) synthase [NAD(P)(+)]</fullName>
        <ecNumber evidence="10">1.3.1.88</ecNumber>
    </recommendedName>
</protein>
<comment type="cofactor">
    <cofactor evidence="1">
        <name>FMN</name>
        <dbReference type="ChEBI" id="CHEBI:58210"/>
    </cofactor>
</comment>
<organism evidence="20 21">
    <name type="scientific">Discina gigas</name>
    <dbReference type="NCBI Taxonomy" id="1032678"/>
    <lineage>
        <taxon>Eukaryota</taxon>
        <taxon>Fungi</taxon>
        <taxon>Dikarya</taxon>
        <taxon>Ascomycota</taxon>
        <taxon>Pezizomycotina</taxon>
        <taxon>Pezizomycetes</taxon>
        <taxon>Pezizales</taxon>
        <taxon>Discinaceae</taxon>
        <taxon>Discina</taxon>
    </lineage>
</organism>
<keyword evidence="5" id="KW-0819">tRNA processing</keyword>
<dbReference type="CDD" id="cd02801">
    <property type="entry name" value="DUS_like_FMN"/>
    <property type="match status" value="1"/>
</dbReference>
<evidence type="ECO:0000256" key="18">
    <source>
        <dbReference type="SAM" id="MobiDB-lite"/>
    </source>
</evidence>
<dbReference type="SUPFAM" id="SSF51395">
    <property type="entry name" value="FMN-linked oxidoreductases"/>
    <property type="match status" value="1"/>
</dbReference>
<comment type="catalytic activity">
    <reaction evidence="12">
        <text>5,6-dihydrouridine(17) in tRNA + NAD(+) = uridine(17) in tRNA + NADH + H(+)</text>
        <dbReference type="Rhea" id="RHEA:53372"/>
        <dbReference type="Rhea" id="RHEA-COMP:13541"/>
        <dbReference type="Rhea" id="RHEA-COMP:13542"/>
        <dbReference type="ChEBI" id="CHEBI:15378"/>
        <dbReference type="ChEBI" id="CHEBI:57540"/>
        <dbReference type="ChEBI" id="CHEBI:57945"/>
        <dbReference type="ChEBI" id="CHEBI:65315"/>
        <dbReference type="ChEBI" id="CHEBI:74443"/>
        <dbReference type="EC" id="1.3.1.88"/>
    </reaction>
    <physiologicalReaction direction="right-to-left" evidence="12">
        <dbReference type="Rhea" id="RHEA:53374"/>
    </physiologicalReaction>
</comment>
<evidence type="ECO:0000256" key="9">
    <source>
        <dbReference type="ARBA" id="ARBA00038313"/>
    </source>
</evidence>
<evidence type="ECO:0000256" key="2">
    <source>
        <dbReference type="ARBA" id="ARBA00022630"/>
    </source>
</evidence>
<evidence type="ECO:0000256" key="3">
    <source>
        <dbReference type="ARBA" id="ARBA00022643"/>
    </source>
</evidence>
<evidence type="ECO:0000259" key="19">
    <source>
        <dbReference type="Pfam" id="PF01207"/>
    </source>
</evidence>
<evidence type="ECO:0000256" key="11">
    <source>
        <dbReference type="ARBA" id="ARBA00045934"/>
    </source>
</evidence>
<evidence type="ECO:0000256" key="14">
    <source>
        <dbReference type="ARBA" id="ARBA00048342"/>
    </source>
</evidence>
<evidence type="ECO:0000256" key="1">
    <source>
        <dbReference type="ARBA" id="ARBA00001917"/>
    </source>
</evidence>
<feature type="domain" description="DUS-like FMN-binding" evidence="19">
    <location>
        <begin position="39"/>
        <end position="295"/>
    </location>
</feature>
<comment type="catalytic activity">
    <reaction evidence="15">
        <text>5,6-dihydrouridine(16) in tRNA + NAD(+) = uridine(16) in tRNA + NADH + H(+)</text>
        <dbReference type="Rhea" id="RHEA:53380"/>
        <dbReference type="Rhea" id="RHEA-COMP:13543"/>
        <dbReference type="Rhea" id="RHEA-COMP:13544"/>
        <dbReference type="ChEBI" id="CHEBI:15378"/>
        <dbReference type="ChEBI" id="CHEBI:57540"/>
        <dbReference type="ChEBI" id="CHEBI:57945"/>
        <dbReference type="ChEBI" id="CHEBI:65315"/>
        <dbReference type="ChEBI" id="CHEBI:74443"/>
        <dbReference type="EC" id="1.3.1.88"/>
    </reaction>
    <physiologicalReaction direction="right-to-left" evidence="15">
        <dbReference type="Rhea" id="RHEA:53382"/>
    </physiologicalReaction>
</comment>
<evidence type="ECO:0000313" key="21">
    <source>
        <dbReference type="Proteomes" id="UP001447188"/>
    </source>
</evidence>
<evidence type="ECO:0000256" key="8">
    <source>
        <dbReference type="ARBA" id="ARBA00023027"/>
    </source>
</evidence>
<comment type="catalytic activity">
    <reaction evidence="17">
        <text>5,6-dihydrouridine(17) in tRNA + NADP(+) = uridine(17) in tRNA + NADPH + H(+)</text>
        <dbReference type="Rhea" id="RHEA:53368"/>
        <dbReference type="Rhea" id="RHEA-COMP:13541"/>
        <dbReference type="Rhea" id="RHEA-COMP:13542"/>
        <dbReference type="ChEBI" id="CHEBI:15378"/>
        <dbReference type="ChEBI" id="CHEBI:57783"/>
        <dbReference type="ChEBI" id="CHEBI:58349"/>
        <dbReference type="ChEBI" id="CHEBI:65315"/>
        <dbReference type="ChEBI" id="CHEBI:74443"/>
        <dbReference type="EC" id="1.3.1.88"/>
    </reaction>
    <physiologicalReaction direction="right-to-left" evidence="17">
        <dbReference type="Rhea" id="RHEA:53370"/>
    </physiologicalReaction>
</comment>
<dbReference type="PANTHER" id="PTHR11082">
    <property type="entry name" value="TRNA-DIHYDROURIDINE SYNTHASE"/>
    <property type="match status" value="1"/>
</dbReference>
<feature type="region of interest" description="Disordered" evidence="18">
    <location>
        <begin position="448"/>
        <end position="478"/>
    </location>
</feature>
<dbReference type="PROSITE" id="PS01136">
    <property type="entry name" value="UPF0034"/>
    <property type="match status" value="1"/>
</dbReference>
<feature type="region of interest" description="Disordered" evidence="18">
    <location>
        <begin position="1"/>
        <end position="20"/>
    </location>
</feature>
<dbReference type="EMBL" id="JBBBZM010000062">
    <property type="protein sequence ID" value="KAL0635799.1"/>
    <property type="molecule type" value="Genomic_DNA"/>
</dbReference>
<evidence type="ECO:0000256" key="5">
    <source>
        <dbReference type="ARBA" id="ARBA00022694"/>
    </source>
</evidence>
<evidence type="ECO:0000256" key="15">
    <source>
        <dbReference type="ARBA" id="ARBA00048934"/>
    </source>
</evidence>
<dbReference type="Gene3D" id="3.20.20.70">
    <property type="entry name" value="Aldolase class I"/>
    <property type="match status" value="1"/>
</dbReference>
<keyword evidence="21" id="KW-1185">Reference proteome</keyword>
<comment type="catalytic activity">
    <reaction evidence="14">
        <text>a 5,6-dihydrouridine in mRNA + NAD(+) = a uridine in mRNA + NADH + H(+)</text>
        <dbReference type="Rhea" id="RHEA:69851"/>
        <dbReference type="Rhea" id="RHEA-COMP:14658"/>
        <dbReference type="Rhea" id="RHEA-COMP:17789"/>
        <dbReference type="ChEBI" id="CHEBI:15378"/>
        <dbReference type="ChEBI" id="CHEBI:57540"/>
        <dbReference type="ChEBI" id="CHEBI:57945"/>
        <dbReference type="ChEBI" id="CHEBI:65315"/>
        <dbReference type="ChEBI" id="CHEBI:74443"/>
    </reaction>
    <physiologicalReaction direction="right-to-left" evidence="14">
        <dbReference type="Rhea" id="RHEA:69853"/>
    </physiologicalReaction>
</comment>
<evidence type="ECO:0000256" key="13">
    <source>
        <dbReference type="ARBA" id="ARBA00047652"/>
    </source>
</evidence>
<sequence>MAVDPEASAPATDSEAPTKRRKLLGREFYESIGSPKTIVAPMVEQSEYAWRLLSRRHSPPNTLCYTPMFHSRLFATTPTYRSQSFQAPLLDCSPPDRPTFVQFCANSPPDLLAAARLVAPHCDAVDLNLGCPQGIARKGRYGAFLQEDWSLITALISTLNQNLAVPVTAKIRILDTPERSLEYARMVVAAGATVLTVHGRTREQKGHNTGMADWDVIAYLRTHLPREIVVFANGNVLWQEDVARCIAATGVDGVMSAEGNLHNPAVFQTSGDWSKRFPRVDVVAREYLGIVRAHVLPHLDLTESAGKKSKRQMEIALMDPSLTPIKSHLFKLWHTLLPRHTRIRDLLARSAPRIGEDVLAQFEAVLEEVEKVVTDELEANPEHVGEDGMWVGPDTPIDEQAETDGKEGIVVEVPNADGTYREVRRVVPWYRCQPYYRPLPAEAIAKGAMTAKKKTKKGAEESEGGEKKKVKLEEKIGA</sequence>
<keyword evidence="8" id="KW-0520">NAD</keyword>
<keyword evidence="2" id="KW-0285">Flavoprotein</keyword>
<comment type="function">
    <text evidence="11">Catalyzes the synthesis of dihydrouridine, a modified base found in the D-loop of most tRNAs. Specifically modifies U47 in cytoplasmic tRNAs. Catalyzes the synthesis of dihydrouridine in some mRNAs, thereby affecting their translation.</text>
</comment>
<dbReference type="PANTHER" id="PTHR11082:SF5">
    <property type="entry name" value="TRNA-DIHYDROURIDINE(16_17) SYNTHASE [NAD(P)(+)]-LIKE"/>
    <property type="match status" value="1"/>
</dbReference>
<comment type="catalytic activity">
    <reaction evidence="13">
        <text>5,6-dihydrouridine(16) in tRNA + NADP(+) = uridine(16) in tRNA + NADPH + H(+)</text>
        <dbReference type="Rhea" id="RHEA:53376"/>
        <dbReference type="Rhea" id="RHEA-COMP:13543"/>
        <dbReference type="Rhea" id="RHEA-COMP:13544"/>
        <dbReference type="ChEBI" id="CHEBI:15378"/>
        <dbReference type="ChEBI" id="CHEBI:57783"/>
        <dbReference type="ChEBI" id="CHEBI:58349"/>
        <dbReference type="ChEBI" id="CHEBI:65315"/>
        <dbReference type="ChEBI" id="CHEBI:74443"/>
        <dbReference type="EC" id="1.3.1.88"/>
    </reaction>
    <physiologicalReaction direction="right-to-left" evidence="13">
        <dbReference type="Rhea" id="RHEA:53378"/>
    </physiologicalReaction>
</comment>
<dbReference type="Proteomes" id="UP001447188">
    <property type="component" value="Unassembled WGS sequence"/>
</dbReference>
<dbReference type="InterPro" id="IPR035587">
    <property type="entry name" value="DUS-like_FMN-bd"/>
</dbReference>
<dbReference type="EC" id="1.3.1.88" evidence="10"/>
<dbReference type="Pfam" id="PF01207">
    <property type="entry name" value="Dus"/>
    <property type="match status" value="1"/>
</dbReference>
<evidence type="ECO:0000256" key="17">
    <source>
        <dbReference type="ARBA" id="ARBA00049467"/>
    </source>
</evidence>
<dbReference type="InterPro" id="IPR013785">
    <property type="entry name" value="Aldolase_TIM"/>
</dbReference>
<dbReference type="GO" id="GO:0016491">
    <property type="term" value="F:oxidoreductase activity"/>
    <property type="evidence" value="ECO:0007669"/>
    <property type="project" value="UniProtKB-KW"/>
</dbReference>
<evidence type="ECO:0000256" key="4">
    <source>
        <dbReference type="ARBA" id="ARBA00022664"/>
    </source>
</evidence>
<keyword evidence="4" id="KW-0507">mRNA processing</keyword>
<evidence type="ECO:0000256" key="7">
    <source>
        <dbReference type="ARBA" id="ARBA00023002"/>
    </source>
</evidence>
<accession>A0ABR3GIN4</accession>
<reference evidence="20 21" key="1">
    <citation type="submission" date="2024-02" db="EMBL/GenBank/DDBJ databases">
        <title>Discinaceae phylogenomics.</title>
        <authorList>
            <person name="Dirks A.C."/>
            <person name="James T.Y."/>
        </authorList>
    </citation>
    <scope>NUCLEOTIDE SEQUENCE [LARGE SCALE GENOMIC DNA]</scope>
    <source>
        <strain evidence="20 21">ACD0624</strain>
    </source>
</reference>